<dbReference type="Proteomes" id="UP001085076">
    <property type="component" value="Miscellaneous, Linkage group lg02"/>
</dbReference>
<evidence type="ECO:0000313" key="9">
    <source>
        <dbReference type="EMBL" id="KAJ0982390.1"/>
    </source>
</evidence>
<organism evidence="9 10">
    <name type="scientific">Dioscorea zingiberensis</name>
    <dbReference type="NCBI Taxonomy" id="325984"/>
    <lineage>
        <taxon>Eukaryota</taxon>
        <taxon>Viridiplantae</taxon>
        <taxon>Streptophyta</taxon>
        <taxon>Embryophyta</taxon>
        <taxon>Tracheophyta</taxon>
        <taxon>Spermatophyta</taxon>
        <taxon>Magnoliopsida</taxon>
        <taxon>Liliopsida</taxon>
        <taxon>Dioscoreales</taxon>
        <taxon>Dioscoreaceae</taxon>
        <taxon>Dioscorea</taxon>
    </lineage>
</organism>
<keyword evidence="3 7" id="KW-1133">Transmembrane helix</keyword>
<keyword evidence="5" id="KW-0175">Coiled coil</keyword>
<name>A0A9D5D1M5_9LILI</name>
<comment type="caution">
    <text evidence="9">The sequence shown here is derived from an EMBL/GenBank/DDBJ whole genome shotgun (WGS) entry which is preliminary data.</text>
</comment>
<dbReference type="AlphaFoldDB" id="A0A9D5D1M5"/>
<evidence type="ECO:0000256" key="3">
    <source>
        <dbReference type="ARBA" id="ARBA00022989"/>
    </source>
</evidence>
<dbReference type="GO" id="GO:0016020">
    <property type="term" value="C:membrane"/>
    <property type="evidence" value="ECO:0007669"/>
    <property type="project" value="UniProtKB-SubCell"/>
</dbReference>
<evidence type="ECO:0000313" key="10">
    <source>
        <dbReference type="Proteomes" id="UP001085076"/>
    </source>
</evidence>
<dbReference type="OrthoDB" id="1047602at2759"/>
<gene>
    <name evidence="9" type="ORF">J5N97_010645</name>
</gene>
<dbReference type="PANTHER" id="PTHR31448:SF32">
    <property type="entry name" value="MYOSIN-BINDING PROTEIN 1"/>
    <property type="match status" value="1"/>
</dbReference>
<dbReference type="EMBL" id="JAGGNH010000002">
    <property type="protein sequence ID" value="KAJ0982390.1"/>
    <property type="molecule type" value="Genomic_DNA"/>
</dbReference>
<evidence type="ECO:0000256" key="7">
    <source>
        <dbReference type="SAM" id="Phobius"/>
    </source>
</evidence>
<dbReference type="PANTHER" id="PTHR31448">
    <property type="entry name" value="MYOSIN-BINDING PROTEIN 2"/>
    <property type="match status" value="1"/>
</dbReference>
<keyword evidence="4 7" id="KW-0472">Membrane</keyword>
<evidence type="ECO:0000259" key="8">
    <source>
        <dbReference type="PROSITE" id="PS51775"/>
    </source>
</evidence>
<dbReference type="InterPro" id="IPR039306">
    <property type="entry name" value="MYOB"/>
</dbReference>
<feature type="domain" description="GTD-binding" evidence="8">
    <location>
        <begin position="542"/>
        <end position="640"/>
    </location>
</feature>
<evidence type="ECO:0000256" key="6">
    <source>
        <dbReference type="SAM" id="MobiDB-lite"/>
    </source>
</evidence>
<dbReference type="PROSITE" id="PS51775">
    <property type="entry name" value="GTD_BINDING"/>
    <property type="match status" value="1"/>
</dbReference>
<reference evidence="9" key="2">
    <citation type="journal article" date="2022" name="Hortic Res">
        <title>The genome of Dioscorea zingiberensis sheds light on the biosynthesis, origin and evolution of the medicinally important diosgenin saponins.</title>
        <authorList>
            <person name="Li Y."/>
            <person name="Tan C."/>
            <person name="Li Z."/>
            <person name="Guo J."/>
            <person name="Li S."/>
            <person name="Chen X."/>
            <person name="Wang C."/>
            <person name="Dai X."/>
            <person name="Yang H."/>
            <person name="Song W."/>
            <person name="Hou L."/>
            <person name="Xu J."/>
            <person name="Tong Z."/>
            <person name="Xu A."/>
            <person name="Yuan X."/>
            <person name="Wang W."/>
            <person name="Yang Q."/>
            <person name="Chen L."/>
            <person name="Sun Z."/>
            <person name="Wang K."/>
            <person name="Pan B."/>
            <person name="Chen J."/>
            <person name="Bao Y."/>
            <person name="Liu F."/>
            <person name="Qi X."/>
            <person name="Gang D.R."/>
            <person name="Wen J."/>
            <person name="Li J."/>
        </authorList>
    </citation>
    <scope>NUCLEOTIDE SEQUENCE</scope>
    <source>
        <strain evidence="9">Dzin_1.0</strain>
    </source>
</reference>
<sequence length="908" mass="101434">MATRSPVSEQRGFSRLLSALSSTVLEWFLILLLFVYAFFSYLVTKFARLCKLKTPCLFCSRLDHILGNEKAGFYMHLICNSHKSEISSSAYCHVHQRLAEIHEMCDDCLLSWATEKSSYHRIYKTLMSKLGVGLDDNEDVDLALHPVVDDDHLENESHGEDGIQVPLLKKDPVSQGTRRCSCCSELFTDRPHTFSLLKSKHIKSEVADISLSSSAGHRQLPRKNDLIKSRDKPMGTGKIYNSENDGFDRLPHVGYSELKITSDTESEAQLSDDDMNDLVHLNEVPKEDVPRSLQLEPVDPNPNSLITAPLSVDMATEALIQPSPPLLEPLVSDNEPQHLDKHHELSSPVSGATGHGLEEFNWSRVEVAEKPPVPSGSVAQTVPVEVSNAKPTFISAISSGEFSKALNSSELNSGKSHILNNLSPAMHVPMDLNDAYKLAVGSKGSLPSPTFAEIISGRDSSRVHEDLRILLSQISSSRGLELPWNDMTPSPRIQGLGDELKSLDASSSIILQNITKRLSIERNESGVESLDGSLVSEIEGESPIDRLKRQIELDRKSMSILYKELEEERNASAIAANQAMAMITRLQEEKAGMVMEALQYQRMMEEQAEYDQEALQKTNEILTQREKEIQDLEAELECYRKRFSDEPLSDKFIEPSSNIDTAEKNLPNKVLVKESICHMKSAQDVMVALDPSTLSDPLKDPLLDFEDEKIHIAECLKKLERKLQLFSNNGTYVDVPGSNADKDDSSDEKWELVNGVSHEHDNTQLKDIITSNGHYSVEEAGSSDLDYPQWDDLPQNDAQVVGNEHVKRSAPQFSDKENHKETPLHCGAVHTAEHFSLTSKESDSVALQNEILSLNERLMALEADRNFLEHAIDSLRNRNDGVQFVRDIACYIRELRKMGITPGDHSVS</sequence>
<feature type="coiled-coil region" evidence="5">
    <location>
        <begin position="615"/>
        <end position="642"/>
    </location>
</feature>
<evidence type="ECO:0000256" key="5">
    <source>
        <dbReference type="SAM" id="Coils"/>
    </source>
</evidence>
<accession>A0A9D5D1M5</accession>
<feature type="region of interest" description="Disordered" evidence="6">
    <location>
        <begin position="332"/>
        <end position="355"/>
    </location>
</feature>
<dbReference type="GO" id="GO:0080115">
    <property type="term" value="F:myosin XI tail binding"/>
    <property type="evidence" value="ECO:0007669"/>
    <property type="project" value="UniProtKB-ARBA"/>
</dbReference>
<comment type="subcellular location">
    <subcellularLocation>
        <location evidence="1">Membrane</location>
        <topology evidence="1">Single-pass membrane protein</topology>
    </subcellularLocation>
</comment>
<feature type="compositionally biased region" description="Basic and acidic residues" evidence="6">
    <location>
        <begin position="335"/>
        <end position="345"/>
    </location>
</feature>
<dbReference type="Pfam" id="PF04576">
    <property type="entry name" value="Zein-binding"/>
    <property type="match status" value="1"/>
</dbReference>
<evidence type="ECO:0000256" key="2">
    <source>
        <dbReference type="ARBA" id="ARBA00022692"/>
    </source>
</evidence>
<reference evidence="9" key="1">
    <citation type="submission" date="2021-03" db="EMBL/GenBank/DDBJ databases">
        <authorList>
            <person name="Li Z."/>
            <person name="Yang C."/>
        </authorList>
    </citation>
    <scope>NUCLEOTIDE SEQUENCE</scope>
    <source>
        <strain evidence="9">Dzin_1.0</strain>
        <tissue evidence="9">Leaf</tissue>
    </source>
</reference>
<protein>
    <recommendedName>
        <fullName evidence="8">GTD-binding domain-containing protein</fullName>
    </recommendedName>
</protein>
<keyword evidence="2 7" id="KW-0812">Transmembrane</keyword>
<keyword evidence="10" id="KW-1185">Reference proteome</keyword>
<feature type="transmembrane region" description="Helical" evidence="7">
    <location>
        <begin position="24"/>
        <end position="43"/>
    </location>
</feature>
<evidence type="ECO:0000256" key="1">
    <source>
        <dbReference type="ARBA" id="ARBA00004167"/>
    </source>
</evidence>
<proteinExistence type="predicted"/>
<dbReference type="InterPro" id="IPR007656">
    <property type="entry name" value="GTD-bd"/>
</dbReference>
<evidence type="ECO:0000256" key="4">
    <source>
        <dbReference type="ARBA" id="ARBA00023136"/>
    </source>
</evidence>
<feature type="coiled-coil region" evidence="5">
    <location>
        <begin position="844"/>
        <end position="878"/>
    </location>
</feature>